<evidence type="ECO:0000313" key="8">
    <source>
        <dbReference type="EMBL" id="GIJ58909.1"/>
    </source>
</evidence>
<dbReference type="InterPro" id="IPR051539">
    <property type="entry name" value="T4SS-coupling_protein"/>
</dbReference>
<evidence type="ECO:0000256" key="2">
    <source>
        <dbReference type="ARBA" id="ARBA00008806"/>
    </source>
</evidence>
<evidence type="ECO:0000256" key="4">
    <source>
        <dbReference type="ARBA" id="ARBA00022692"/>
    </source>
</evidence>
<dbReference type="CDD" id="cd01127">
    <property type="entry name" value="TrwB_TraG_TraD_VirD4"/>
    <property type="match status" value="1"/>
</dbReference>
<evidence type="ECO:0000256" key="6">
    <source>
        <dbReference type="ARBA" id="ARBA00023136"/>
    </source>
</evidence>
<evidence type="ECO:0000256" key="1">
    <source>
        <dbReference type="ARBA" id="ARBA00004651"/>
    </source>
</evidence>
<keyword evidence="4 7" id="KW-0812">Transmembrane</keyword>
<reference evidence="8" key="1">
    <citation type="submission" date="2021-01" db="EMBL/GenBank/DDBJ databases">
        <title>Whole genome shotgun sequence of Virgisporangium aurantiacum NBRC 16421.</title>
        <authorList>
            <person name="Komaki H."/>
            <person name="Tamura T."/>
        </authorList>
    </citation>
    <scope>NUCLEOTIDE SEQUENCE</scope>
    <source>
        <strain evidence="8">NBRC 16421</strain>
    </source>
</reference>
<feature type="transmembrane region" description="Helical" evidence="7">
    <location>
        <begin position="90"/>
        <end position="114"/>
    </location>
</feature>
<comment type="caution">
    <text evidence="8">The sequence shown here is derived from an EMBL/GenBank/DDBJ whole genome shotgun (WGS) entry which is preliminary data.</text>
</comment>
<keyword evidence="5 7" id="KW-1133">Transmembrane helix</keyword>
<proteinExistence type="inferred from homology"/>
<accession>A0A8J3Z7I4</accession>
<feature type="transmembrane region" description="Helical" evidence="7">
    <location>
        <begin position="14"/>
        <end position="39"/>
    </location>
</feature>
<dbReference type="PANTHER" id="PTHR37937:SF1">
    <property type="entry name" value="CONJUGATIVE TRANSFER: DNA TRANSPORT"/>
    <property type="match status" value="1"/>
</dbReference>
<evidence type="ECO:0000256" key="5">
    <source>
        <dbReference type="ARBA" id="ARBA00022989"/>
    </source>
</evidence>
<dbReference type="InterPro" id="IPR027417">
    <property type="entry name" value="P-loop_NTPase"/>
</dbReference>
<evidence type="ECO:0000256" key="7">
    <source>
        <dbReference type="SAM" id="Phobius"/>
    </source>
</evidence>
<dbReference type="RefSeq" id="WP_204000356.1">
    <property type="nucleotide sequence ID" value="NZ_BOPG01000043.1"/>
</dbReference>
<keyword evidence="9" id="KW-1185">Reference proteome</keyword>
<dbReference type="InterPro" id="IPR003688">
    <property type="entry name" value="TraG/VirD4"/>
</dbReference>
<name>A0A8J3Z7I4_9ACTN</name>
<keyword evidence="6 7" id="KW-0472">Membrane</keyword>
<comment type="subcellular location">
    <subcellularLocation>
        <location evidence="1">Cell membrane</location>
        <topology evidence="1">Multi-pass membrane protein</topology>
    </subcellularLocation>
</comment>
<protein>
    <recommendedName>
        <fullName evidence="10">Type IV secretory pathway, VirD4 component, TraG/TraD family ATPase</fullName>
    </recommendedName>
</protein>
<organism evidence="8 9">
    <name type="scientific">Virgisporangium aurantiacum</name>
    <dbReference type="NCBI Taxonomy" id="175570"/>
    <lineage>
        <taxon>Bacteria</taxon>
        <taxon>Bacillati</taxon>
        <taxon>Actinomycetota</taxon>
        <taxon>Actinomycetes</taxon>
        <taxon>Micromonosporales</taxon>
        <taxon>Micromonosporaceae</taxon>
        <taxon>Virgisporangium</taxon>
    </lineage>
</organism>
<sequence>MRPNVSVSRDLDDVVVTGFVAAVVVAPIAYCVGLAIWLAGQLSAVLTGHPWPDVPPGAGFRILVALIGDPGDVSGAWPEAVRAGLGPDRLIVVLSVLFNVPVIALIVLVGRLVIDLRRRRVWRRFRLGFASRSEVVELLGTRALVAKARHLRPSLRGSGRVRPADVGFYLGRDSRSGRKLWASVEDGMVVVGAPRQGKDAHFCTANIIDAPGPVIVTASRSDIFTTTYEARSRVGKIYVFDPKNWTLWPEVLRFSPVRSCDNVDDAKKFADYMMGTTGLTAEGHDGHAVLEAKSTLRHLLFAAAVADRTIRDVSRWAGDPDNREPVDILRRYEAVGVAAPGSAAAVERTAAVDSDHRTKVYYFISRALGMFAAPAIMDACSAQAADAFDMTEFMAGRNTLYLLAREGPGSHLGALVGLILGDLVGRARTAAIRSPDGRLDPPLTLELNDVVSVASLTGTPSMMVDLSALSIAVHVYLQDLASARDAWGAAGASALWSNATVRVVLGGGGHSDDLNELSRLMGRTDDRRGTVVRDVMSPEEIRTMKFGRAVVLARSARAVEVELTPWWKRHDGREIRRAKRRTEEQIRRNISSAAAKTRARLNLAASADKTESG</sequence>
<dbReference type="Pfam" id="PF02534">
    <property type="entry name" value="T4SS-DNA_transf"/>
    <property type="match status" value="1"/>
</dbReference>
<keyword evidence="3" id="KW-1003">Cell membrane</keyword>
<comment type="similarity">
    <text evidence="2">Belongs to the VirD4/TraG family.</text>
</comment>
<evidence type="ECO:0000256" key="3">
    <source>
        <dbReference type="ARBA" id="ARBA00022475"/>
    </source>
</evidence>
<dbReference type="AlphaFoldDB" id="A0A8J3Z7I4"/>
<evidence type="ECO:0000313" key="9">
    <source>
        <dbReference type="Proteomes" id="UP000612585"/>
    </source>
</evidence>
<dbReference type="GO" id="GO:0005886">
    <property type="term" value="C:plasma membrane"/>
    <property type="evidence" value="ECO:0007669"/>
    <property type="project" value="UniProtKB-SubCell"/>
</dbReference>
<dbReference type="SUPFAM" id="SSF52540">
    <property type="entry name" value="P-loop containing nucleoside triphosphate hydrolases"/>
    <property type="match status" value="1"/>
</dbReference>
<dbReference type="Proteomes" id="UP000612585">
    <property type="component" value="Unassembled WGS sequence"/>
</dbReference>
<gene>
    <name evidence="8" type="ORF">Vau01_064250</name>
</gene>
<dbReference type="Gene3D" id="3.40.50.300">
    <property type="entry name" value="P-loop containing nucleotide triphosphate hydrolases"/>
    <property type="match status" value="1"/>
</dbReference>
<dbReference type="PANTHER" id="PTHR37937">
    <property type="entry name" value="CONJUGATIVE TRANSFER: DNA TRANSPORT"/>
    <property type="match status" value="1"/>
</dbReference>
<dbReference type="EMBL" id="BOPG01000043">
    <property type="protein sequence ID" value="GIJ58909.1"/>
    <property type="molecule type" value="Genomic_DNA"/>
</dbReference>
<evidence type="ECO:0008006" key="10">
    <source>
        <dbReference type="Google" id="ProtNLM"/>
    </source>
</evidence>